<name>A0A9P8FA18_AURME</name>
<dbReference type="PROSITE" id="PS50110">
    <property type="entry name" value="RESPONSE_REGULATORY"/>
    <property type="match status" value="1"/>
</dbReference>
<dbReference type="Proteomes" id="UP000729357">
    <property type="component" value="Unassembled WGS sequence"/>
</dbReference>
<dbReference type="Gene3D" id="3.40.50.2300">
    <property type="match status" value="1"/>
</dbReference>
<evidence type="ECO:0000259" key="3">
    <source>
        <dbReference type="PROSITE" id="PS50109"/>
    </source>
</evidence>
<feature type="domain" description="Histidine kinase" evidence="3">
    <location>
        <begin position="1"/>
        <end position="141"/>
    </location>
</feature>
<dbReference type="PROSITE" id="PS50109">
    <property type="entry name" value="HIS_KIN"/>
    <property type="match status" value="1"/>
</dbReference>
<keyword evidence="5" id="KW-0808">Transferase</keyword>
<feature type="domain" description="Response regulatory" evidence="4">
    <location>
        <begin position="197"/>
        <end position="326"/>
    </location>
</feature>
<dbReference type="EMBL" id="JAHFXS010004142">
    <property type="protein sequence ID" value="KAG9957217.1"/>
    <property type="molecule type" value="Genomic_DNA"/>
</dbReference>
<reference evidence="5" key="2">
    <citation type="submission" date="2021-08" db="EMBL/GenBank/DDBJ databases">
        <authorList>
            <person name="Gostincar C."/>
            <person name="Sun X."/>
            <person name="Song Z."/>
            <person name="Gunde-Cimerman N."/>
        </authorList>
    </citation>
    <scope>NUCLEOTIDE SEQUENCE</scope>
    <source>
        <strain evidence="5">EXF-9298</strain>
    </source>
</reference>
<dbReference type="SUPFAM" id="SSF52172">
    <property type="entry name" value="CheY-like"/>
    <property type="match status" value="1"/>
</dbReference>
<comment type="caution">
    <text evidence="5">The sequence shown here is derived from an EMBL/GenBank/DDBJ whole genome shotgun (WGS) entry which is preliminary data.</text>
</comment>
<dbReference type="InterPro" id="IPR003594">
    <property type="entry name" value="HATPase_dom"/>
</dbReference>
<dbReference type="InterPro" id="IPR005467">
    <property type="entry name" value="His_kinase_dom"/>
</dbReference>
<dbReference type="CDD" id="cd17546">
    <property type="entry name" value="REC_hyHK_CKI1_RcsC-like"/>
    <property type="match status" value="1"/>
</dbReference>
<keyword evidence="5" id="KW-0418">Kinase</keyword>
<sequence>QVIINLLTNGIKFTRDCPTRKISVYLSAFEKPPVGGQRSVTFIEPRPRQSSLSTSPEWGPGGEVYIQFAVQDTGKGLTEDELKLLWQRFSQANPKTYKQYGGSGLGLFISRELTELQGGQIGVHSEAGVGSTFMFYIKARRCVDEPKSRQTSFSAPTATSPVLLPHTASEARRANVSEGSVHTLSSLASTVPPEDIHILIVEDNRINQRVMSQQLRKLGCVVHTADHGQDCLDFLQTTIFTSNSKNIPLSIILMDLEMPVMDGLTCVRRIREYEATGKVTSHVPVIAITANARSEQINIAMEAGMDTVVTKPFRIPDLVPRMQSLLSEYRAK</sequence>
<evidence type="ECO:0000313" key="5">
    <source>
        <dbReference type="EMBL" id="KAG9957217.1"/>
    </source>
</evidence>
<dbReference type="InterPro" id="IPR001789">
    <property type="entry name" value="Sig_transdc_resp-reg_receiver"/>
</dbReference>
<dbReference type="PRINTS" id="PR00344">
    <property type="entry name" value="BCTRLSENSOR"/>
</dbReference>
<dbReference type="SMART" id="SM00448">
    <property type="entry name" value="REC"/>
    <property type="match status" value="1"/>
</dbReference>
<dbReference type="InterPro" id="IPR011006">
    <property type="entry name" value="CheY-like_superfamily"/>
</dbReference>
<reference evidence="5" key="1">
    <citation type="journal article" date="2021" name="J Fungi (Basel)">
        <title>Virulence traits and population genomics of the black yeast Aureobasidium melanogenum.</title>
        <authorList>
            <person name="Cernosa A."/>
            <person name="Sun X."/>
            <person name="Gostincar C."/>
            <person name="Fang C."/>
            <person name="Gunde-Cimerman N."/>
            <person name="Song Z."/>
        </authorList>
    </citation>
    <scope>NUCLEOTIDE SEQUENCE</scope>
    <source>
        <strain evidence="5">EXF-9298</strain>
    </source>
</reference>
<proteinExistence type="predicted"/>
<dbReference type="Pfam" id="PF02518">
    <property type="entry name" value="HATPase_c"/>
    <property type="match status" value="1"/>
</dbReference>
<feature type="modified residue" description="4-aspartylphosphate" evidence="2">
    <location>
        <position position="255"/>
    </location>
</feature>
<evidence type="ECO:0000256" key="2">
    <source>
        <dbReference type="PROSITE-ProRule" id="PRU00169"/>
    </source>
</evidence>
<dbReference type="GO" id="GO:0016301">
    <property type="term" value="F:kinase activity"/>
    <property type="evidence" value="ECO:0007669"/>
    <property type="project" value="UniProtKB-KW"/>
</dbReference>
<evidence type="ECO:0000259" key="4">
    <source>
        <dbReference type="PROSITE" id="PS50110"/>
    </source>
</evidence>
<protein>
    <submittedName>
        <fullName evidence="5">Histidine kinase</fullName>
    </submittedName>
</protein>
<dbReference type="GO" id="GO:0000160">
    <property type="term" value="P:phosphorelay signal transduction system"/>
    <property type="evidence" value="ECO:0007669"/>
    <property type="project" value="InterPro"/>
</dbReference>
<dbReference type="PANTHER" id="PTHR45339">
    <property type="entry name" value="HYBRID SIGNAL TRANSDUCTION HISTIDINE KINASE J"/>
    <property type="match status" value="1"/>
</dbReference>
<dbReference type="SMART" id="SM00387">
    <property type="entry name" value="HATPase_c"/>
    <property type="match status" value="1"/>
</dbReference>
<gene>
    <name evidence="5" type="ORF">KCU98_g17171</name>
</gene>
<keyword evidence="1 2" id="KW-0597">Phosphoprotein</keyword>
<evidence type="ECO:0000256" key="1">
    <source>
        <dbReference type="ARBA" id="ARBA00022553"/>
    </source>
</evidence>
<accession>A0A9P8FA18</accession>
<evidence type="ECO:0000313" key="6">
    <source>
        <dbReference type="Proteomes" id="UP000729357"/>
    </source>
</evidence>
<feature type="non-terminal residue" evidence="5">
    <location>
        <position position="1"/>
    </location>
</feature>
<organism evidence="5 6">
    <name type="scientific">Aureobasidium melanogenum</name>
    <name type="common">Aureobasidium pullulans var. melanogenum</name>
    <dbReference type="NCBI Taxonomy" id="46634"/>
    <lineage>
        <taxon>Eukaryota</taxon>
        <taxon>Fungi</taxon>
        <taxon>Dikarya</taxon>
        <taxon>Ascomycota</taxon>
        <taxon>Pezizomycotina</taxon>
        <taxon>Dothideomycetes</taxon>
        <taxon>Dothideomycetidae</taxon>
        <taxon>Dothideales</taxon>
        <taxon>Saccotheciaceae</taxon>
        <taxon>Aureobasidium</taxon>
    </lineage>
</organism>
<keyword evidence="6" id="KW-1185">Reference proteome</keyword>
<feature type="non-terminal residue" evidence="5">
    <location>
        <position position="332"/>
    </location>
</feature>
<dbReference type="InterPro" id="IPR036890">
    <property type="entry name" value="HATPase_C_sf"/>
</dbReference>
<dbReference type="Pfam" id="PF00072">
    <property type="entry name" value="Response_reg"/>
    <property type="match status" value="1"/>
</dbReference>
<dbReference type="Gene3D" id="3.30.565.10">
    <property type="entry name" value="Histidine kinase-like ATPase, C-terminal domain"/>
    <property type="match status" value="1"/>
</dbReference>
<dbReference type="SUPFAM" id="SSF55874">
    <property type="entry name" value="ATPase domain of HSP90 chaperone/DNA topoisomerase II/histidine kinase"/>
    <property type="match status" value="1"/>
</dbReference>
<dbReference type="PANTHER" id="PTHR45339:SF5">
    <property type="entry name" value="HISTIDINE KINASE"/>
    <property type="match status" value="1"/>
</dbReference>
<dbReference type="AlphaFoldDB" id="A0A9P8FA18"/>
<dbReference type="InterPro" id="IPR004358">
    <property type="entry name" value="Sig_transdc_His_kin-like_C"/>
</dbReference>